<evidence type="ECO:0000313" key="3">
    <source>
        <dbReference type="Proteomes" id="UP000266673"/>
    </source>
</evidence>
<sequence>MTTNDRFCDSDFNNEFYDNTNDDDLSTRRKTQTKPQTSIMISTATPKTISKIYNEIISKKKSVLELEMLSSSCIDGTNDGDSNSSNDDSNNGSHNDSKDLH</sequence>
<dbReference type="Proteomes" id="UP000266673">
    <property type="component" value="Unassembled WGS sequence"/>
</dbReference>
<accession>A0A397VIZ1</accession>
<dbReference type="EMBL" id="QKWP01000332">
    <property type="protein sequence ID" value="RIB21962.1"/>
    <property type="molecule type" value="Genomic_DNA"/>
</dbReference>
<name>A0A397VIZ1_9GLOM</name>
<reference evidence="2 3" key="1">
    <citation type="submission" date="2018-06" db="EMBL/GenBank/DDBJ databases">
        <title>Comparative genomics reveals the genomic features of Rhizophagus irregularis, R. cerebriforme, R. diaphanum and Gigaspora rosea, and their symbiotic lifestyle signature.</title>
        <authorList>
            <person name="Morin E."/>
            <person name="San Clemente H."/>
            <person name="Chen E.C.H."/>
            <person name="De La Providencia I."/>
            <person name="Hainaut M."/>
            <person name="Kuo A."/>
            <person name="Kohler A."/>
            <person name="Murat C."/>
            <person name="Tang N."/>
            <person name="Roy S."/>
            <person name="Loubradou J."/>
            <person name="Henrissat B."/>
            <person name="Grigoriev I.V."/>
            <person name="Corradi N."/>
            <person name="Roux C."/>
            <person name="Martin F.M."/>
        </authorList>
    </citation>
    <scope>NUCLEOTIDE SEQUENCE [LARGE SCALE GENOMIC DNA]</scope>
    <source>
        <strain evidence="2 3">DAOM 194757</strain>
    </source>
</reference>
<feature type="compositionally biased region" description="Low complexity" evidence="1">
    <location>
        <begin position="75"/>
        <end position="94"/>
    </location>
</feature>
<comment type="caution">
    <text evidence="2">The sequence shown here is derived from an EMBL/GenBank/DDBJ whole genome shotgun (WGS) entry which is preliminary data.</text>
</comment>
<dbReference type="AlphaFoldDB" id="A0A397VIZ1"/>
<evidence type="ECO:0000256" key="1">
    <source>
        <dbReference type="SAM" id="MobiDB-lite"/>
    </source>
</evidence>
<evidence type="ECO:0000313" key="2">
    <source>
        <dbReference type="EMBL" id="RIB21962.1"/>
    </source>
</evidence>
<keyword evidence="3" id="KW-1185">Reference proteome</keyword>
<proteinExistence type="predicted"/>
<feature type="region of interest" description="Disordered" evidence="1">
    <location>
        <begin position="18"/>
        <end position="37"/>
    </location>
</feature>
<protein>
    <submittedName>
        <fullName evidence="2">Uncharacterized protein</fullName>
    </submittedName>
</protein>
<gene>
    <name evidence="2" type="ORF">C2G38_2175205</name>
</gene>
<feature type="region of interest" description="Disordered" evidence="1">
    <location>
        <begin position="72"/>
        <end position="101"/>
    </location>
</feature>
<organism evidence="2 3">
    <name type="scientific">Gigaspora rosea</name>
    <dbReference type="NCBI Taxonomy" id="44941"/>
    <lineage>
        <taxon>Eukaryota</taxon>
        <taxon>Fungi</taxon>
        <taxon>Fungi incertae sedis</taxon>
        <taxon>Mucoromycota</taxon>
        <taxon>Glomeromycotina</taxon>
        <taxon>Glomeromycetes</taxon>
        <taxon>Diversisporales</taxon>
        <taxon>Gigasporaceae</taxon>
        <taxon>Gigaspora</taxon>
    </lineage>
</organism>